<dbReference type="Pfam" id="PF07963">
    <property type="entry name" value="N_methyl"/>
    <property type="match status" value="1"/>
</dbReference>
<accession>A0A6M0R7W4</accession>
<sequence>MRKKGFSIIELLVALSIMSLVLAYFLKATIKHLQVYNTEYRNITEKIYIDEGFNFIDFKLEREQESKVIGKCIKIKRADGKGFDWIRKDKRGDVIISYGAKNSSNTNNIVKNIKDFCPYESGEVIYITIVDKKGVVHERCLKKKE</sequence>
<evidence type="ECO:0000313" key="2">
    <source>
        <dbReference type="EMBL" id="NEZ46326.1"/>
    </source>
</evidence>
<gene>
    <name evidence="2" type="ORF">FDF74_03755</name>
</gene>
<reference evidence="2 3" key="1">
    <citation type="submission" date="2019-04" db="EMBL/GenBank/DDBJ databases">
        <title>Genome sequencing of Clostridium botulinum Groups I-IV and Clostridium butyricum.</title>
        <authorList>
            <person name="Brunt J."/>
            <person name="Van Vliet A.H.M."/>
            <person name="Stringer S.C."/>
            <person name="Carter A.T."/>
            <person name="Peck M.W."/>
        </authorList>
    </citation>
    <scope>NUCLEOTIDE SEQUENCE [LARGE SCALE GENOMIC DNA]</scope>
    <source>
        <strain evidence="2 3">IFR 18/094</strain>
    </source>
</reference>
<comment type="caution">
    <text evidence="2">The sequence shown here is derived from an EMBL/GenBank/DDBJ whole genome shotgun (WGS) entry which is preliminary data.</text>
</comment>
<dbReference type="Proteomes" id="UP000473885">
    <property type="component" value="Unassembled WGS sequence"/>
</dbReference>
<dbReference type="InterPro" id="IPR012902">
    <property type="entry name" value="N_methyl_site"/>
</dbReference>
<feature type="transmembrane region" description="Helical" evidence="1">
    <location>
        <begin position="6"/>
        <end position="26"/>
    </location>
</feature>
<dbReference type="OrthoDB" id="1911812at2"/>
<keyword evidence="3" id="KW-1185">Reference proteome</keyword>
<proteinExistence type="predicted"/>
<dbReference type="NCBIfam" id="TIGR02532">
    <property type="entry name" value="IV_pilin_GFxxxE"/>
    <property type="match status" value="1"/>
</dbReference>
<dbReference type="EMBL" id="SXDP01000002">
    <property type="protein sequence ID" value="NEZ46326.1"/>
    <property type="molecule type" value="Genomic_DNA"/>
</dbReference>
<evidence type="ECO:0000256" key="1">
    <source>
        <dbReference type="SAM" id="Phobius"/>
    </source>
</evidence>
<dbReference type="RefSeq" id="WP_050607618.1">
    <property type="nucleotide sequence ID" value="NZ_CABKUB010000006.1"/>
</dbReference>
<organism evidence="2 3">
    <name type="scientific">Clostridium niameyense</name>
    <dbReference type="NCBI Taxonomy" id="1622073"/>
    <lineage>
        <taxon>Bacteria</taxon>
        <taxon>Bacillati</taxon>
        <taxon>Bacillota</taxon>
        <taxon>Clostridia</taxon>
        <taxon>Eubacteriales</taxon>
        <taxon>Clostridiaceae</taxon>
        <taxon>Clostridium</taxon>
    </lineage>
</organism>
<keyword evidence="1" id="KW-0472">Membrane</keyword>
<dbReference type="AlphaFoldDB" id="A0A6M0R7W4"/>
<evidence type="ECO:0000313" key="3">
    <source>
        <dbReference type="Proteomes" id="UP000473885"/>
    </source>
</evidence>
<keyword evidence="1" id="KW-0812">Transmembrane</keyword>
<name>A0A6M0R7W4_9CLOT</name>
<protein>
    <submittedName>
        <fullName evidence="2">Prepilin-type N-terminal cleavage/methylation domain-containing protein</fullName>
    </submittedName>
</protein>
<keyword evidence="1" id="KW-1133">Transmembrane helix</keyword>